<reference evidence="2 3" key="1">
    <citation type="submission" date="2013-12" db="EMBL/GenBank/DDBJ databases">
        <title>Draft genome sequence of Caloranaerobacter sp. H53214.</title>
        <authorList>
            <person name="Jiang L.J."/>
            <person name="Shao Z.Z."/>
            <person name="Long M.N."/>
        </authorList>
    </citation>
    <scope>NUCLEOTIDE SEQUENCE [LARGE SCALE GENOMIC DNA]</scope>
    <source>
        <strain evidence="2 3">H53214</strain>
    </source>
</reference>
<gene>
    <name evidence="2" type="ORF">Y919_11715</name>
</gene>
<dbReference type="STRING" id="1156417.Y919_11715"/>
<evidence type="ECO:0000313" key="3">
    <source>
        <dbReference type="Proteomes" id="UP000029622"/>
    </source>
</evidence>
<dbReference type="Pfam" id="PF25509">
    <property type="entry name" value="DUF7916"/>
    <property type="match status" value="1"/>
</dbReference>
<dbReference type="EMBL" id="AZTB01000096">
    <property type="protein sequence ID" value="KGG79492.1"/>
    <property type="molecule type" value="Genomic_DNA"/>
</dbReference>
<feature type="domain" description="DUF7916" evidence="1">
    <location>
        <begin position="6"/>
        <end position="306"/>
    </location>
</feature>
<dbReference type="AlphaFoldDB" id="A0A096BF60"/>
<proteinExistence type="predicted"/>
<evidence type="ECO:0000313" key="2">
    <source>
        <dbReference type="EMBL" id="KGG79492.1"/>
    </source>
</evidence>
<dbReference type="Proteomes" id="UP000029622">
    <property type="component" value="Unassembled WGS sequence"/>
</dbReference>
<dbReference type="RefSeq" id="WP_035165033.1">
    <property type="nucleotide sequence ID" value="NZ_AZTB01000096.1"/>
</dbReference>
<evidence type="ECO:0000259" key="1">
    <source>
        <dbReference type="Pfam" id="PF25509"/>
    </source>
</evidence>
<dbReference type="SUPFAM" id="SSF51395">
    <property type="entry name" value="FMN-linked oxidoreductases"/>
    <property type="match status" value="1"/>
</dbReference>
<protein>
    <submittedName>
        <fullName evidence="2">PEP phosphonomutase</fullName>
    </submittedName>
</protein>
<name>A0A096BF60_9FIRM</name>
<comment type="caution">
    <text evidence="2">The sequence shown here is derived from an EMBL/GenBank/DDBJ whole genome shotgun (WGS) entry which is preliminary data.</text>
</comment>
<dbReference type="InterPro" id="IPR057238">
    <property type="entry name" value="DUF7916"/>
</dbReference>
<sequence>MVKRILDLNSSDIYKMSKSEIIQSIRAAEGRTIVSEVIGVYPPLYGDVSNVELVCSFGADIVLLNFYDVNNPQVLGLPIETGEEVVREIKRLTGRFVGINLEPVDLNAELIENRLELPEGRLATPENVKKAIEHGIDMIVLTGNPKTGVTNKKIIDSIREIRKKVGNQIIIISGKMHGAGSAHELGGEIIDEKTVIEFIEAGSDVILLPAPGTVPGMTVEYTKKLIGIIHKHGALAMTAIGTSQEGADENTIRTIALNSKMAGVDIHHIGDAGFVGIAVPENIMAYSIAIRGRRHTYRRMARSVNR</sequence>
<accession>A0A096BF60</accession>
<organism evidence="2 3">
    <name type="scientific">Caloranaerobacter azorensis H53214</name>
    <dbReference type="NCBI Taxonomy" id="1156417"/>
    <lineage>
        <taxon>Bacteria</taxon>
        <taxon>Bacillati</taxon>
        <taxon>Bacillota</taxon>
        <taxon>Tissierellia</taxon>
        <taxon>Tissierellales</taxon>
        <taxon>Thermohalobacteraceae</taxon>
        <taxon>Caloranaerobacter</taxon>
    </lineage>
</organism>